<dbReference type="RefSeq" id="WP_153344385.1">
    <property type="nucleotide sequence ID" value="NZ_WEGI01000008.1"/>
</dbReference>
<feature type="transmembrane region" description="Helical" evidence="1">
    <location>
        <begin position="291"/>
        <end position="309"/>
    </location>
</feature>
<feature type="transmembrane region" description="Helical" evidence="1">
    <location>
        <begin position="252"/>
        <end position="271"/>
    </location>
</feature>
<evidence type="ECO:0000313" key="4">
    <source>
        <dbReference type="Proteomes" id="UP000431401"/>
    </source>
</evidence>
<dbReference type="Proteomes" id="UP000431401">
    <property type="component" value="Unassembled WGS sequence"/>
</dbReference>
<dbReference type="PANTHER" id="PTHR36927">
    <property type="entry name" value="BLR4337 PROTEIN"/>
    <property type="match status" value="1"/>
</dbReference>
<comment type="caution">
    <text evidence="3">The sequence shown here is derived from an EMBL/GenBank/DDBJ whole genome shotgun (WGS) entry which is preliminary data.</text>
</comment>
<feature type="transmembrane region" description="Helical" evidence="1">
    <location>
        <begin position="197"/>
        <end position="214"/>
    </location>
</feature>
<name>A0A7K0DRT2_9NOCA</name>
<gene>
    <name evidence="3" type="ORF">NRB56_40430</name>
</gene>
<keyword evidence="1" id="KW-1133">Transmembrane helix</keyword>
<dbReference type="InterPro" id="IPR050623">
    <property type="entry name" value="Glucan_succinyl_AcylTrfase"/>
</dbReference>
<protein>
    <recommendedName>
        <fullName evidence="2">Acyltransferase 3 domain-containing protein</fullName>
    </recommendedName>
</protein>
<accession>A0A7K0DRT2</accession>
<feature type="transmembrane region" description="Helical" evidence="1">
    <location>
        <begin position="226"/>
        <end position="246"/>
    </location>
</feature>
<dbReference type="Pfam" id="PF01757">
    <property type="entry name" value="Acyl_transf_3"/>
    <property type="match status" value="1"/>
</dbReference>
<dbReference type="PANTHER" id="PTHR36927:SF3">
    <property type="entry name" value="GLUCANS BIOSYNTHESIS PROTEIN C"/>
    <property type="match status" value="1"/>
</dbReference>
<keyword evidence="1" id="KW-0472">Membrane</keyword>
<feature type="transmembrane region" description="Helical" evidence="1">
    <location>
        <begin position="315"/>
        <end position="337"/>
    </location>
</feature>
<feature type="domain" description="Acyltransferase 3" evidence="2">
    <location>
        <begin position="4"/>
        <end position="334"/>
    </location>
</feature>
<dbReference type="AlphaFoldDB" id="A0A7K0DRT2"/>
<feature type="transmembrane region" description="Helical" evidence="1">
    <location>
        <begin position="169"/>
        <end position="191"/>
    </location>
</feature>
<reference evidence="3 4" key="1">
    <citation type="submission" date="2019-10" db="EMBL/GenBank/DDBJ databases">
        <title>Nocardia macrotermitis sp. nov. and Nocardia aurantia sp. nov., isolated from the gut of fungus growing-termite Macrotermes natalensis.</title>
        <authorList>
            <person name="Benndorf R."/>
            <person name="Schwitalla J."/>
            <person name="Martin K."/>
            <person name="De Beer W."/>
            <person name="Kaster A.-K."/>
            <person name="Vollmers J."/>
            <person name="Poulsen M."/>
            <person name="Beemelmanns C."/>
        </authorList>
    </citation>
    <scope>NUCLEOTIDE SEQUENCE [LARGE SCALE GENOMIC DNA]</scope>
    <source>
        <strain evidence="3 4">RB56</strain>
    </source>
</reference>
<feature type="transmembrane region" description="Helical" evidence="1">
    <location>
        <begin position="82"/>
        <end position="105"/>
    </location>
</feature>
<evidence type="ECO:0000259" key="2">
    <source>
        <dbReference type="Pfam" id="PF01757"/>
    </source>
</evidence>
<proteinExistence type="predicted"/>
<dbReference type="GO" id="GO:0016747">
    <property type="term" value="F:acyltransferase activity, transferring groups other than amino-acyl groups"/>
    <property type="evidence" value="ECO:0007669"/>
    <property type="project" value="InterPro"/>
</dbReference>
<dbReference type="OrthoDB" id="7375713at2"/>
<organism evidence="3 4">
    <name type="scientific">Nocardia aurantia</name>
    <dbReference type="NCBI Taxonomy" id="2585199"/>
    <lineage>
        <taxon>Bacteria</taxon>
        <taxon>Bacillati</taxon>
        <taxon>Actinomycetota</taxon>
        <taxon>Actinomycetes</taxon>
        <taxon>Mycobacteriales</taxon>
        <taxon>Nocardiaceae</taxon>
        <taxon>Nocardia</taxon>
    </lineage>
</organism>
<evidence type="ECO:0000313" key="3">
    <source>
        <dbReference type="EMBL" id="MQY28459.1"/>
    </source>
</evidence>
<dbReference type="InterPro" id="IPR002656">
    <property type="entry name" value="Acyl_transf_3_dom"/>
</dbReference>
<dbReference type="EMBL" id="WEGI01000008">
    <property type="protein sequence ID" value="MQY28459.1"/>
    <property type="molecule type" value="Genomic_DNA"/>
</dbReference>
<evidence type="ECO:0000256" key="1">
    <source>
        <dbReference type="SAM" id="Phobius"/>
    </source>
</evidence>
<sequence length="350" mass="40451">MRKNYIDWLRNLGILFLFPYHTARVFNDNPSFYVKGVENTFSSVLVYSSSFWFMPLLFLVSGMSSFYALRNRSAKNYIRERLSRLLVPFIFGCIFIVPPQAYYALKFQGDYQSGYLEFLQRYFTDFSGWTETTGISPAHLWFLLFLFIISVALLPLMRTLMTRRYSPTWLRHPLLALLPFAALAVLSFLPAVGGQNIFVYGMYFLLGFLIATDDEIVTMLEEQRRINLAIALAGTTGLLIEIYSIGKQAGPLFATWHYLFAWAALLAILGYGKRYLNRMSRFMDYFGPAAFPVYIVHQTFLVVIAYYVLRITDHGIAPFALILLLSFGFSLATYEVIRRIRPLRFLFGLK</sequence>
<keyword evidence="4" id="KW-1185">Reference proteome</keyword>
<feature type="transmembrane region" description="Helical" evidence="1">
    <location>
        <begin position="138"/>
        <end position="157"/>
    </location>
</feature>
<feature type="transmembrane region" description="Helical" evidence="1">
    <location>
        <begin position="51"/>
        <end position="70"/>
    </location>
</feature>
<keyword evidence="1" id="KW-0812">Transmembrane</keyword>